<feature type="transmembrane region" description="Helical" evidence="1">
    <location>
        <begin position="106"/>
        <end position="126"/>
    </location>
</feature>
<reference evidence="2" key="1">
    <citation type="submission" date="2023-07" db="EMBL/GenBank/DDBJ databases">
        <authorList>
            <consortium name="AG Swart"/>
            <person name="Singh M."/>
            <person name="Singh A."/>
            <person name="Seah K."/>
            <person name="Emmerich C."/>
        </authorList>
    </citation>
    <scope>NUCLEOTIDE SEQUENCE</scope>
    <source>
        <strain evidence="2">DP1</strain>
    </source>
</reference>
<keyword evidence="3" id="KW-1185">Reference proteome</keyword>
<evidence type="ECO:0000256" key="1">
    <source>
        <dbReference type="SAM" id="Phobius"/>
    </source>
</evidence>
<proteinExistence type="predicted"/>
<feature type="transmembrane region" description="Helical" evidence="1">
    <location>
        <begin position="45"/>
        <end position="61"/>
    </location>
</feature>
<dbReference type="Proteomes" id="UP001295684">
    <property type="component" value="Unassembled WGS sequence"/>
</dbReference>
<evidence type="ECO:0000313" key="3">
    <source>
        <dbReference type="Proteomes" id="UP001295684"/>
    </source>
</evidence>
<protein>
    <submittedName>
        <fullName evidence="2">Uncharacterized protein</fullName>
    </submittedName>
</protein>
<dbReference type="AlphaFoldDB" id="A0AAD1XYE3"/>
<name>A0AAD1XYE3_EUPCR</name>
<keyword evidence="1" id="KW-0472">Membrane</keyword>
<feature type="transmembrane region" description="Helical" evidence="1">
    <location>
        <begin position="73"/>
        <end position="94"/>
    </location>
</feature>
<organism evidence="2 3">
    <name type="scientific">Euplotes crassus</name>
    <dbReference type="NCBI Taxonomy" id="5936"/>
    <lineage>
        <taxon>Eukaryota</taxon>
        <taxon>Sar</taxon>
        <taxon>Alveolata</taxon>
        <taxon>Ciliophora</taxon>
        <taxon>Intramacronucleata</taxon>
        <taxon>Spirotrichea</taxon>
        <taxon>Hypotrichia</taxon>
        <taxon>Euplotida</taxon>
        <taxon>Euplotidae</taxon>
        <taxon>Moneuplotes</taxon>
    </lineage>
</organism>
<keyword evidence="1" id="KW-0812">Transmembrane</keyword>
<sequence>METPRILTNDQNWAKQLIELNFILVGMEIIGAGYRATMEPESMEIVYLIFLSLVPSIMMHANRNLLNWSLYRWFAKIASTAQLAAIFIAALVYVLTHEDVESLFELVPFLLYFTSFIAIPVTVLLIMNSFQVRPRLVYLMMDPKRITPLVGDLRSSGSMVTGHGFQNYLV</sequence>
<accession>A0AAD1XYE3</accession>
<gene>
    <name evidence="2" type="ORF">ECRASSUSDP1_LOCUS22645</name>
</gene>
<evidence type="ECO:0000313" key="2">
    <source>
        <dbReference type="EMBL" id="CAI2381198.1"/>
    </source>
</evidence>
<dbReference type="EMBL" id="CAMPGE010023235">
    <property type="protein sequence ID" value="CAI2381198.1"/>
    <property type="molecule type" value="Genomic_DNA"/>
</dbReference>
<comment type="caution">
    <text evidence="2">The sequence shown here is derived from an EMBL/GenBank/DDBJ whole genome shotgun (WGS) entry which is preliminary data.</text>
</comment>
<keyword evidence="1" id="KW-1133">Transmembrane helix</keyword>